<dbReference type="InterPro" id="IPR008271">
    <property type="entry name" value="Ser/Thr_kinase_AS"/>
</dbReference>
<feature type="domain" description="Protein kinase" evidence="6">
    <location>
        <begin position="16"/>
        <end position="266"/>
    </location>
</feature>
<protein>
    <recommendedName>
        <fullName evidence="6">Protein kinase domain-containing protein</fullName>
    </recommendedName>
</protein>
<dbReference type="CDD" id="cd14014">
    <property type="entry name" value="STKc_PknB_like"/>
    <property type="match status" value="1"/>
</dbReference>
<organism evidence="7 8">
    <name type="scientific">Winogradskya humida</name>
    <dbReference type="NCBI Taxonomy" id="113566"/>
    <lineage>
        <taxon>Bacteria</taxon>
        <taxon>Bacillati</taxon>
        <taxon>Actinomycetota</taxon>
        <taxon>Actinomycetes</taxon>
        <taxon>Micromonosporales</taxon>
        <taxon>Micromonosporaceae</taxon>
        <taxon>Winogradskya</taxon>
    </lineage>
</organism>
<evidence type="ECO:0000256" key="3">
    <source>
        <dbReference type="ARBA" id="ARBA00022777"/>
    </source>
</evidence>
<evidence type="ECO:0000313" key="8">
    <source>
        <dbReference type="Proteomes" id="UP000603200"/>
    </source>
</evidence>
<keyword evidence="2 5" id="KW-0547">Nucleotide-binding</keyword>
<accession>A0ABQ4A588</accession>
<dbReference type="PROSITE" id="PS50011">
    <property type="entry name" value="PROTEIN_KINASE_DOM"/>
    <property type="match status" value="1"/>
</dbReference>
<gene>
    <name evidence="7" type="ORF">Ahu01nite_091020</name>
</gene>
<dbReference type="SUPFAM" id="SSF56112">
    <property type="entry name" value="Protein kinase-like (PK-like)"/>
    <property type="match status" value="1"/>
</dbReference>
<dbReference type="PANTHER" id="PTHR43289:SF34">
    <property type="entry name" value="SERINE_THREONINE-PROTEIN KINASE YBDM-RELATED"/>
    <property type="match status" value="1"/>
</dbReference>
<dbReference type="Proteomes" id="UP000603200">
    <property type="component" value="Unassembled WGS sequence"/>
</dbReference>
<keyword evidence="1" id="KW-0808">Transferase</keyword>
<dbReference type="InterPro" id="IPR011009">
    <property type="entry name" value="Kinase-like_dom_sf"/>
</dbReference>
<dbReference type="Gene3D" id="1.10.510.10">
    <property type="entry name" value="Transferase(Phosphotransferase) domain 1"/>
    <property type="match status" value="1"/>
</dbReference>
<dbReference type="InterPro" id="IPR017441">
    <property type="entry name" value="Protein_kinase_ATP_BS"/>
</dbReference>
<sequence length="505" mass="53524">MHTPLRPHDPRVAGEYELLGLLGEGGMGAVYLARGRSGRPVAVKIIKPEYAAQAEFRGRFRSEVNRARQVPPFCTAAVLDADPDHETPYLVVEYVDGPDLAEVVTGKGPLTGGDLHGVAVGVATALVAIHGAGVIHRDLKPRNVLFALGSPKVIDFGIARALESTSEHTRPDQMVGTLSYMAPERLDGKAASPAVDVFAWGVLVFYAATGRTPFAADSPTATAVRILTAEPDLDGLTGDLRDLVGRALHKDPALRPTAQELLDMLLAGDAPQATAVVAPVKPRFSRVRVAAVAATTLALALGVFLGMRPGQDNVVVAAVPSPSPSPSVISVADPLARPGKWKQTFADDHSCDFDEDGLLIVAEEHNTEDITCPGPTTAFPGDHAIRVTLESLSEDACAFVWFRYDGRSGYQLSICNDSITAAKYEPNGDGSTVSSTDLKMDYTARHLLGIDVAGRVATFFFDDEKVLTAVIDDPALTGGRVGLGMIQTTEDGGAVRFSHFEARSV</sequence>
<dbReference type="PANTHER" id="PTHR43289">
    <property type="entry name" value="MITOGEN-ACTIVATED PROTEIN KINASE KINASE KINASE 20-RELATED"/>
    <property type="match status" value="1"/>
</dbReference>
<evidence type="ECO:0000259" key="6">
    <source>
        <dbReference type="PROSITE" id="PS50011"/>
    </source>
</evidence>
<dbReference type="RefSeq" id="WP_203842918.1">
    <property type="nucleotide sequence ID" value="NZ_BAAATV010000029.1"/>
</dbReference>
<keyword evidence="3" id="KW-0418">Kinase</keyword>
<name>A0ABQ4A588_9ACTN</name>
<keyword evidence="8" id="KW-1185">Reference proteome</keyword>
<dbReference type="Gene3D" id="3.30.200.20">
    <property type="entry name" value="Phosphorylase Kinase, domain 1"/>
    <property type="match status" value="1"/>
</dbReference>
<feature type="binding site" evidence="5">
    <location>
        <position position="44"/>
    </location>
    <ligand>
        <name>ATP</name>
        <dbReference type="ChEBI" id="CHEBI:30616"/>
    </ligand>
</feature>
<evidence type="ECO:0000256" key="1">
    <source>
        <dbReference type="ARBA" id="ARBA00022679"/>
    </source>
</evidence>
<evidence type="ECO:0000256" key="4">
    <source>
        <dbReference type="ARBA" id="ARBA00022840"/>
    </source>
</evidence>
<keyword evidence="4 5" id="KW-0067">ATP-binding</keyword>
<proteinExistence type="predicted"/>
<dbReference type="SMART" id="SM00220">
    <property type="entry name" value="S_TKc"/>
    <property type="match status" value="1"/>
</dbReference>
<comment type="caution">
    <text evidence="7">The sequence shown here is derived from an EMBL/GenBank/DDBJ whole genome shotgun (WGS) entry which is preliminary data.</text>
</comment>
<evidence type="ECO:0000313" key="7">
    <source>
        <dbReference type="EMBL" id="GIE26000.1"/>
    </source>
</evidence>
<dbReference type="Gene3D" id="2.60.120.560">
    <property type="entry name" value="Exo-inulinase, domain 1"/>
    <property type="match status" value="1"/>
</dbReference>
<dbReference type="Pfam" id="PF00069">
    <property type="entry name" value="Pkinase"/>
    <property type="match status" value="1"/>
</dbReference>
<evidence type="ECO:0000256" key="2">
    <source>
        <dbReference type="ARBA" id="ARBA00022741"/>
    </source>
</evidence>
<dbReference type="InterPro" id="IPR000719">
    <property type="entry name" value="Prot_kinase_dom"/>
</dbReference>
<dbReference type="PROSITE" id="PS00107">
    <property type="entry name" value="PROTEIN_KINASE_ATP"/>
    <property type="match status" value="1"/>
</dbReference>
<reference evidence="7 8" key="1">
    <citation type="submission" date="2021-01" db="EMBL/GenBank/DDBJ databases">
        <title>Whole genome shotgun sequence of Actinoplanes humidus NBRC 14915.</title>
        <authorList>
            <person name="Komaki H."/>
            <person name="Tamura T."/>
        </authorList>
    </citation>
    <scope>NUCLEOTIDE SEQUENCE [LARGE SCALE GENOMIC DNA]</scope>
    <source>
        <strain evidence="7 8">NBRC 14915</strain>
    </source>
</reference>
<dbReference type="EMBL" id="BOMN01000131">
    <property type="protein sequence ID" value="GIE26000.1"/>
    <property type="molecule type" value="Genomic_DNA"/>
</dbReference>
<evidence type="ECO:0000256" key="5">
    <source>
        <dbReference type="PROSITE-ProRule" id="PRU10141"/>
    </source>
</evidence>
<dbReference type="PROSITE" id="PS00108">
    <property type="entry name" value="PROTEIN_KINASE_ST"/>
    <property type="match status" value="1"/>
</dbReference>